<evidence type="ECO:0000256" key="2">
    <source>
        <dbReference type="ARBA" id="ARBA00011829"/>
    </source>
</evidence>
<feature type="domain" description="Flagellin N-terminal" evidence="5">
    <location>
        <begin position="5"/>
        <end position="141"/>
    </location>
</feature>
<dbReference type="InterPro" id="IPR001492">
    <property type="entry name" value="Flagellin"/>
</dbReference>
<comment type="subcellular location">
    <subcellularLocation>
        <location evidence="4">Secreted</location>
    </subcellularLocation>
    <subcellularLocation>
        <location evidence="4">Bacterial flagellum</location>
    </subcellularLocation>
</comment>
<evidence type="ECO:0000313" key="7">
    <source>
        <dbReference type="EMBL" id="GAA0392237.1"/>
    </source>
</evidence>
<dbReference type="PANTHER" id="PTHR42792">
    <property type="entry name" value="FLAGELLIN"/>
    <property type="match status" value="1"/>
</dbReference>
<sequence>MANSINTNRGALVALQTLNNTNKALETTQNRVNTGLKVSSAKDNGAIFAIATSQRAEMGAQDAVKQSLQRGQSIVDVALAAGETVVDALTEMKSLAVAIQDATADSDTETKLMADFDAIAKEVHSALAGATFDGVNLFKATAAGAPIEVSTNTSGGKFSLKAAGGAASATALAFGGTADADAGTWTAAAAAADKRTAYTAANVETALNAFTTTLADFGTKSKSLDRQLTFVGKMQDSLETGVGNLVDADLAKESARLTALQTKQQLGVQALSIANSSSSMLLGLFR</sequence>
<gene>
    <name evidence="7" type="ORF">GCM10009093_18550</name>
</gene>
<comment type="caution">
    <text evidence="7">The sequence shown here is derived from an EMBL/GenBank/DDBJ whole genome shotgun (WGS) entry which is preliminary data.</text>
</comment>
<evidence type="ECO:0000256" key="1">
    <source>
        <dbReference type="ARBA" id="ARBA00005709"/>
    </source>
</evidence>
<evidence type="ECO:0000256" key="4">
    <source>
        <dbReference type="RuleBase" id="RU362073"/>
    </source>
</evidence>
<comment type="subunit">
    <text evidence="2">In C.crescentus, the flagellar filament is composed of multiple flagellins of 29 kDa; 27 kDa and 25 kDa.</text>
</comment>
<keyword evidence="4" id="KW-0964">Secreted</keyword>
<evidence type="ECO:0000259" key="5">
    <source>
        <dbReference type="Pfam" id="PF00669"/>
    </source>
</evidence>
<organism evidence="7 8">
    <name type="scientific">Brevundimonas terrae</name>
    <dbReference type="NCBI Taxonomy" id="363631"/>
    <lineage>
        <taxon>Bacteria</taxon>
        <taxon>Pseudomonadati</taxon>
        <taxon>Pseudomonadota</taxon>
        <taxon>Alphaproteobacteria</taxon>
        <taxon>Caulobacterales</taxon>
        <taxon>Caulobacteraceae</taxon>
        <taxon>Brevundimonas</taxon>
    </lineage>
</organism>
<dbReference type="Proteomes" id="UP001500791">
    <property type="component" value="Unassembled WGS sequence"/>
</dbReference>
<evidence type="ECO:0000259" key="6">
    <source>
        <dbReference type="Pfam" id="PF00700"/>
    </source>
</evidence>
<keyword evidence="8" id="KW-1185">Reference proteome</keyword>
<keyword evidence="3 4" id="KW-0975">Bacterial flagellum</keyword>
<dbReference type="Pfam" id="PF00700">
    <property type="entry name" value="Flagellin_C"/>
    <property type="match status" value="1"/>
</dbReference>
<dbReference type="Gene3D" id="1.20.1330.10">
    <property type="entry name" value="f41 fragment of flagellin, N-terminal domain"/>
    <property type="match status" value="1"/>
</dbReference>
<dbReference type="SUPFAM" id="SSF64518">
    <property type="entry name" value="Phase 1 flagellin"/>
    <property type="match status" value="1"/>
</dbReference>
<dbReference type="InterPro" id="IPR001029">
    <property type="entry name" value="Flagellin_N"/>
</dbReference>
<dbReference type="EMBL" id="BAAAEJ010000007">
    <property type="protein sequence ID" value="GAA0392237.1"/>
    <property type="molecule type" value="Genomic_DNA"/>
</dbReference>
<keyword evidence="7" id="KW-0282">Flagellum</keyword>
<keyword evidence="7" id="KW-0969">Cilium</keyword>
<dbReference type="RefSeq" id="WP_167177045.1">
    <property type="nucleotide sequence ID" value="NZ_BAAAEJ010000007.1"/>
</dbReference>
<reference evidence="7 8" key="1">
    <citation type="journal article" date="2019" name="Int. J. Syst. Evol. Microbiol.">
        <title>The Global Catalogue of Microorganisms (GCM) 10K type strain sequencing project: providing services to taxonomists for standard genome sequencing and annotation.</title>
        <authorList>
            <consortium name="The Broad Institute Genomics Platform"/>
            <consortium name="The Broad Institute Genome Sequencing Center for Infectious Disease"/>
            <person name="Wu L."/>
            <person name="Ma J."/>
        </authorList>
    </citation>
    <scope>NUCLEOTIDE SEQUENCE [LARGE SCALE GENOMIC DNA]</scope>
    <source>
        <strain evidence="7 8">JCM 13476</strain>
    </source>
</reference>
<evidence type="ECO:0000313" key="8">
    <source>
        <dbReference type="Proteomes" id="UP001500791"/>
    </source>
</evidence>
<keyword evidence="7" id="KW-0966">Cell projection</keyword>
<evidence type="ECO:0000256" key="3">
    <source>
        <dbReference type="ARBA" id="ARBA00023143"/>
    </source>
</evidence>
<dbReference type="PANTHER" id="PTHR42792:SF2">
    <property type="entry name" value="FLAGELLIN"/>
    <property type="match status" value="1"/>
</dbReference>
<comment type="similarity">
    <text evidence="1 4">Belongs to the bacterial flagellin family.</text>
</comment>
<dbReference type="Pfam" id="PF00669">
    <property type="entry name" value="Flagellin_N"/>
    <property type="match status" value="1"/>
</dbReference>
<name>A0ABN0YE67_9CAUL</name>
<proteinExistence type="inferred from homology"/>
<comment type="function">
    <text evidence="4">Flagellin is the subunit protein which polymerizes to form the filaments of bacterial flagella.</text>
</comment>
<feature type="domain" description="Flagellin C-terminal" evidence="6">
    <location>
        <begin position="202"/>
        <end position="284"/>
    </location>
</feature>
<dbReference type="InterPro" id="IPR046358">
    <property type="entry name" value="Flagellin_C"/>
</dbReference>
<protein>
    <recommendedName>
        <fullName evidence="4">Flagellin</fullName>
    </recommendedName>
</protein>
<accession>A0ABN0YE67</accession>